<dbReference type="OrthoDB" id="425112at2759"/>
<protein>
    <recommendedName>
        <fullName evidence="4">Helicase ATP-binding domain-containing protein</fullName>
    </recommendedName>
</protein>
<comment type="caution">
    <text evidence="2">The sequence shown here is derived from an EMBL/GenBank/DDBJ whole genome shotgun (WGS) entry which is preliminary data.</text>
</comment>
<sequence length="1689" mass="192249">MQERSCSDFVPFTCKVLCRTRRCRYFNPRKGGRCCVCVGPNGDPTRGLCHWHKHALDNEICNMPAIVAPYDTIHINTLASLGRTKLTPMAFASATTGTAFVEAHWKRRALKNFFNGLDLNAWRDRRDGFQSIIDFTHDFIHHRDVDEWRDAVQAVRIARPTRSNNFGFAYPADGVMQGHKGANRFISVSLLKGLQSLGNDVQSDGHRYAFEDLEVSCSTGARAGVYPKLQPYQLTAKFLLSPEMEPLISYMLFAHGVGSGKTLTMITVFDSFYYDTRPKIAVFPNAEVRDNFYGELCRWRSKYRDWLLDFFDEDVLTRCTRNDKDAIAAVKKALEIPQFRLSNAKTKRGLVMHAPFRAMSYQEVSDALVMKRGEKWSEGQMQTQFAFNEKIVMMDEAHNMLDEQLNIRKNNDAHFAHAAARVRRVREQLLKDKRSKSVIGFFTATPMIESPSQLAAMLRIVKGPVEPDRPTHEGYVSYFIARPDTIFPGHDPSGYVPKIIPVEVTGKCLSESLVKIGKAIDVQVEDGAFSVSVIDHDDDVVRKVLRDEKERTKVINFMTCAPERMTRNSLLSFLKQAVSDTKQSDELEGRLRDEAPKLWRMATDCFEDENAGLKTLIIMDEHGIKTLTLIIRYLALTRDMRNVPHEEHIDFETTYKSQKQNRRVIFRSKLAHLILTGTEVNATELTKQKQKTMPQFEDEDVYPAVILQVFENRKNFKGEHLQVLVVNAKFFSEGVSFNHVRRIVLGSVPQSYSNMIQRVARASRACQHEKFSNADRFLKVDMYVNVITAESIVNYLTALECTTRQVPDINPKTGKIKCKSSAAVKPLTKGEWVKTHGVNTASSIEYDAEKHHTKTAFRKVVAATKKADTASNKQGFAEYKKSLTPHIRDASDYQTVSVHANVKGAVEQLVQRIKDNQEVDDVMNHQVVLTPEAHLLMNTLLKQKQYEMGMCALFKAACDSNILLRFTGDPGKKCEDFQLNMQQEFAQMMATLGELSGLSATSYDDELIDFPYRRIIDNAPVRRDDYDTPESLDDITRLKLHYENELMFKWLGYLELMNPNIKVIYPSEPATDAGVMTREAVSKRNDVIIYSCMNNALWNNAAITKDLIDGFRTKQVVLVIPLLLLTRNGPHSNGLFLDLHENTMTHFEPHGGQTNVYDMRLLSTKLRRFAESLGLRLYETQQMCPRVGLQNLFGKSVYYESRQKANGQLEKYSRTGICMLFTLLFLHVKALNLDRSNESVHKYLEHHPDELEKFCYGYFHYIVDEMESYQITKKAIAIGDRIEYSYEYAERDGNSTPARRKLHNDFETPPLPDDSSESEDEEVDLDALHIEDVDVPVAHDDLWHTAIMLMRRDPVARKLAHKFEVAHDQYLELGGQCDALLESLKHQGIYNSNAMTVDELVRGHPDNLDVTRLTDARARRSRAYTVQAEKQALLNKRKWLLLSSIVPSICDEQPDYPDHMVLSISGAYSTRGPFRGSAAGAFKHVPGINGFPTEDIRRFPIYAAGDCGPSSMKAIAAYATEPIAPDNMRHVPLNQLKAAAGANSEIVKIYQQCLRVSSDRGRYWSADELLMSAESLIPSYNVGVISQRGRSLAMTKVVFDPSHEWWAFIYQTIAPEHFDVIVQRVSDQRSWRSEVQVTASFHISDPLTLRILASTNAKDLLSDTKIQVTANLLREETDIIKHTIRSWFP</sequence>
<evidence type="ECO:0000313" key="3">
    <source>
        <dbReference type="Proteomes" id="UP000664859"/>
    </source>
</evidence>
<evidence type="ECO:0008006" key="4">
    <source>
        <dbReference type="Google" id="ProtNLM"/>
    </source>
</evidence>
<reference evidence="2" key="1">
    <citation type="submission" date="2021-02" db="EMBL/GenBank/DDBJ databases">
        <title>First Annotated Genome of the Yellow-green Alga Tribonema minus.</title>
        <authorList>
            <person name="Mahan K.M."/>
        </authorList>
    </citation>
    <scope>NUCLEOTIDE SEQUENCE</scope>
    <source>
        <strain evidence="2">UTEX B ZZ1240</strain>
    </source>
</reference>
<dbReference type="Gene3D" id="3.40.50.300">
    <property type="entry name" value="P-loop containing nucleotide triphosphate hydrolases"/>
    <property type="match status" value="2"/>
</dbReference>
<feature type="region of interest" description="Disordered" evidence="1">
    <location>
        <begin position="1293"/>
        <end position="1323"/>
    </location>
</feature>
<accession>A0A835Z3H5</accession>
<dbReference type="SUPFAM" id="SSF52540">
    <property type="entry name" value="P-loop containing nucleoside triphosphate hydrolases"/>
    <property type="match status" value="2"/>
</dbReference>
<proteinExistence type="predicted"/>
<gene>
    <name evidence="2" type="ORF">JKP88DRAFT_240932</name>
</gene>
<evidence type="ECO:0000256" key="1">
    <source>
        <dbReference type="SAM" id="MobiDB-lite"/>
    </source>
</evidence>
<dbReference type="EMBL" id="JAFCMP010000112">
    <property type="protein sequence ID" value="KAG5186330.1"/>
    <property type="molecule type" value="Genomic_DNA"/>
</dbReference>
<keyword evidence="3" id="KW-1185">Reference proteome</keyword>
<feature type="compositionally biased region" description="Acidic residues" evidence="1">
    <location>
        <begin position="1314"/>
        <end position="1323"/>
    </location>
</feature>
<dbReference type="InterPro" id="IPR027417">
    <property type="entry name" value="P-loop_NTPase"/>
</dbReference>
<dbReference type="Proteomes" id="UP000664859">
    <property type="component" value="Unassembled WGS sequence"/>
</dbReference>
<organism evidence="2 3">
    <name type="scientific">Tribonema minus</name>
    <dbReference type="NCBI Taxonomy" id="303371"/>
    <lineage>
        <taxon>Eukaryota</taxon>
        <taxon>Sar</taxon>
        <taxon>Stramenopiles</taxon>
        <taxon>Ochrophyta</taxon>
        <taxon>PX clade</taxon>
        <taxon>Xanthophyceae</taxon>
        <taxon>Tribonematales</taxon>
        <taxon>Tribonemataceae</taxon>
        <taxon>Tribonema</taxon>
    </lineage>
</organism>
<name>A0A835Z3H5_9STRA</name>
<evidence type="ECO:0000313" key="2">
    <source>
        <dbReference type="EMBL" id="KAG5186330.1"/>
    </source>
</evidence>